<comment type="subcellular location">
    <subcellularLocation>
        <location evidence="1">Cell membrane</location>
        <topology evidence="1">Multi-pass membrane protein</topology>
    </subcellularLocation>
</comment>
<evidence type="ECO:0000313" key="10">
    <source>
        <dbReference type="Proteomes" id="UP000256310"/>
    </source>
</evidence>
<evidence type="ECO:0000256" key="4">
    <source>
        <dbReference type="ARBA" id="ARBA00022692"/>
    </source>
</evidence>
<protein>
    <submittedName>
        <fullName evidence="9">Putative ABC transport system permease protein</fullName>
    </submittedName>
</protein>
<keyword evidence="4 7" id="KW-0812">Transmembrane</keyword>
<keyword evidence="3" id="KW-1003">Cell membrane</keyword>
<dbReference type="PANTHER" id="PTHR30489">
    <property type="entry name" value="LIPOPROTEIN-RELEASING SYSTEM TRANSMEMBRANE PROTEIN LOLE"/>
    <property type="match status" value="1"/>
</dbReference>
<evidence type="ECO:0000256" key="5">
    <source>
        <dbReference type="ARBA" id="ARBA00022989"/>
    </source>
</evidence>
<accession>A0A3D9FJ21</accession>
<evidence type="ECO:0000256" key="6">
    <source>
        <dbReference type="ARBA" id="ARBA00023136"/>
    </source>
</evidence>
<dbReference type="OrthoDB" id="5137249at2"/>
<evidence type="ECO:0000313" key="9">
    <source>
        <dbReference type="EMBL" id="RED17799.1"/>
    </source>
</evidence>
<gene>
    <name evidence="9" type="ORF">DFR46_2853</name>
</gene>
<keyword evidence="5 7" id="KW-1133">Transmembrane helix</keyword>
<feature type="transmembrane region" description="Helical" evidence="7">
    <location>
        <begin position="703"/>
        <end position="729"/>
    </location>
</feature>
<evidence type="ECO:0000259" key="8">
    <source>
        <dbReference type="Pfam" id="PF02687"/>
    </source>
</evidence>
<feature type="transmembrane region" description="Helical" evidence="7">
    <location>
        <begin position="270"/>
        <end position="290"/>
    </location>
</feature>
<dbReference type="EMBL" id="QRDP01000004">
    <property type="protein sequence ID" value="RED17799.1"/>
    <property type="molecule type" value="Genomic_DNA"/>
</dbReference>
<comment type="caution">
    <text evidence="9">The sequence shown here is derived from an EMBL/GenBank/DDBJ whole genome shotgun (WGS) entry which is preliminary data.</text>
</comment>
<feature type="domain" description="ABC3 transporter permease C-terminal" evidence="8">
    <location>
        <begin position="273"/>
        <end position="385"/>
    </location>
</feature>
<dbReference type="PANTHER" id="PTHR30489:SF0">
    <property type="entry name" value="LIPOPROTEIN-RELEASING SYSTEM TRANSMEMBRANE PROTEIN LOLE"/>
    <property type="match status" value="1"/>
</dbReference>
<feature type="transmembrane region" description="Helical" evidence="7">
    <location>
        <begin position="20"/>
        <end position="40"/>
    </location>
</feature>
<feature type="transmembrane region" description="Helical" evidence="7">
    <location>
        <begin position="434"/>
        <end position="454"/>
    </location>
</feature>
<feature type="transmembrane region" description="Helical" evidence="7">
    <location>
        <begin position="311"/>
        <end position="333"/>
    </location>
</feature>
<comment type="similarity">
    <text evidence="2">Belongs to the ABC-4 integral membrane protein family. LolC/E subfamily.</text>
</comment>
<sequence length="787" mass="85659">MKALDLKLLRDLWRIRGQALAIALVVGAATATFVMSLGVYRSLMETRDIYYERNHFADVFSGMTRAPRSIVGRIETIEGVRHAEGRIIQYATLDIPGRVESIRTVINSVGEGGETDLNRLTLVAGRGPRSSAAGEIVIDEAFADANGFAPGDEIDALIYGTRERLTVVGIGLAPDYIYAIAPGELIPDESRFGIFWMGERALEAATNRTEAINFISMTLERGASEAEVIRRLDVILAPFGGTGAYGRDDHPSNAFVDNELMQLDVMTTTIPPVFLIVSTFLVYIVLGRLISTEREQIGLLKAFGYTDGAIAWHYLKFALAISALGILIGWAAGAWMGRGMTALYTEYYRFPFLYYRISPSIFAIAALLAAGSAVLGAMGGVRTVIGLTPAIAMAPPQPPIYKTGFLERVGQKAGFTSIGHMIVRHIGRWPVRSGITVFGVALSLGLLFSTMQFLDGTNEMLEANFFRAQNQDLTVALIEAGNEEVLHNLASIPGVLRVEATRAASARLRNGHRSERVAIESASSNTRLWSRIDASGREIPLPPAGLMLSGQLAAKLDIRAGDRVEVDMLEGRRIRTQIPVVTTISEYIGSRAYADSVTLERLTRDNSPVGSALLRIDPAAREDILDELREMPIVLGVTERRATLDKFREMIDDNMITMIGFYIAFASAIVIGVVYNSARIIFSERARELATLRVLGYHKQEVGLILLGQIALLVALAVPVGCLTGYALGQSLAAAFSSDLFRLPFAPTRGTYGFSIVVVLVAAALTALIVARRVARLDMVRVLKARD</sequence>
<keyword evidence="10" id="KW-1185">Reference proteome</keyword>
<dbReference type="InterPro" id="IPR051447">
    <property type="entry name" value="Lipoprotein-release_system"/>
</dbReference>
<proteinExistence type="inferred from homology"/>
<feature type="transmembrane region" description="Helical" evidence="7">
    <location>
        <begin position="749"/>
        <end position="771"/>
    </location>
</feature>
<evidence type="ECO:0000256" key="7">
    <source>
        <dbReference type="SAM" id="Phobius"/>
    </source>
</evidence>
<feature type="transmembrane region" description="Helical" evidence="7">
    <location>
        <begin position="353"/>
        <end position="375"/>
    </location>
</feature>
<dbReference type="RefSeq" id="WP_116237030.1">
    <property type="nucleotide sequence ID" value="NZ_QRDP01000004.1"/>
</dbReference>
<dbReference type="Proteomes" id="UP000256310">
    <property type="component" value="Unassembled WGS sequence"/>
</dbReference>
<dbReference type="GO" id="GO:0098797">
    <property type="term" value="C:plasma membrane protein complex"/>
    <property type="evidence" value="ECO:0007669"/>
    <property type="project" value="TreeGrafter"/>
</dbReference>
<evidence type="ECO:0000256" key="3">
    <source>
        <dbReference type="ARBA" id="ARBA00022475"/>
    </source>
</evidence>
<dbReference type="AlphaFoldDB" id="A0A3D9FJ21"/>
<evidence type="ECO:0000256" key="1">
    <source>
        <dbReference type="ARBA" id="ARBA00004651"/>
    </source>
</evidence>
<dbReference type="InterPro" id="IPR003838">
    <property type="entry name" value="ABC3_permease_C"/>
</dbReference>
<dbReference type="GO" id="GO:0044874">
    <property type="term" value="P:lipoprotein localization to outer membrane"/>
    <property type="evidence" value="ECO:0007669"/>
    <property type="project" value="TreeGrafter"/>
</dbReference>
<feature type="domain" description="ABC3 transporter permease C-terminal" evidence="8">
    <location>
        <begin position="661"/>
        <end position="777"/>
    </location>
</feature>
<reference evidence="9 10" key="1">
    <citation type="submission" date="2018-07" db="EMBL/GenBank/DDBJ databases">
        <title>Genomic Encyclopedia of Type Strains, Phase IV (KMG-IV): sequencing the most valuable type-strain genomes for metagenomic binning, comparative biology and taxonomic classification.</title>
        <authorList>
            <person name="Goeker M."/>
        </authorList>
    </citation>
    <scope>NUCLEOTIDE SEQUENCE [LARGE SCALE GENOMIC DNA]</scope>
    <source>
        <strain evidence="9 10">DSM 26725</strain>
    </source>
</reference>
<evidence type="ECO:0000256" key="2">
    <source>
        <dbReference type="ARBA" id="ARBA00005236"/>
    </source>
</evidence>
<keyword evidence="6 7" id="KW-0472">Membrane</keyword>
<dbReference type="Pfam" id="PF02687">
    <property type="entry name" value="FtsX"/>
    <property type="match status" value="2"/>
</dbReference>
<name>A0A3D9FJ21_9SPHN</name>
<feature type="transmembrane region" description="Helical" evidence="7">
    <location>
        <begin position="659"/>
        <end position="682"/>
    </location>
</feature>
<organism evidence="9 10">
    <name type="scientific">Parasphingopyxis lamellibrachiae</name>
    <dbReference type="NCBI Taxonomy" id="680125"/>
    <lineage>
        <taxon>Bacteria</taxon>
        <taxon>Pseudomonadati</taxon>
        <taxon>Pseudomonadota</taxon>
        <taxon>Alphaproteobacteria</taxon>
        <taxon>Sphingomonadales</taxon>
        <taxon>Sphingomonadaceae</taxon>
        <taxon>Parasphingopyxis</taxon>
    </lineage>
</organism>